<dbReference type="EMBL" id="CDMY01000592">
    <property type="protein sequence ID" value="CEM25105.1"/>
    <property type="molecule type" value="Genomic_DNA"/>
</dbReference>
<feature type="region of interest" description="Disordered" evidence="1">
    <location>
        <begin position="1"/>
        <end position="28"/>
    </location>
</feature>
<feature type="region of interest" description="Disordered" evidence="1">
    <location>
        <begin position="149"/>
        <end position="180"/>
    </location>
</feature>
<reference evidence="2 3" key="1">
    <citation type="submission" date="2014-11" db="EMBL/GenBank/DDBJ databases">
        <authorList>
            <person name="Zhu J."/>
            <person name="Qi W."/>
            <person name="Song R."/>
        </authorList>
    </citation>
    <scope>NUCLEOTIDE SEQUENCE [LARGE SCALE GENOMIC DNA]</scope>
</reference>
<organism evidence="2 3">
    <name type="scientific">Vitrella brassicaformis (strain CCMP3155)</name>
    <dbReference type="NCBI Taxonomy" id="1169540"/>
    <lineage>
        <taxon>Eukaryota</taxon>
        <taxon>Sar</taxon>
        <taxon>Alveolata</taxon>
        <taxon>Colpodellida</taxon>
        <taxon>Vitrellaceae</taxon>
        <taxon>Vitrella</taxon>
    </lineage>
</organism>
<protein>
    <submittedName>
        <fullName evidence="2">Uncharacterized protein</fullName>
    </submittedName>
</protein>
<feature type="region of interest" description="Disordered" evidence="1">
    <location>
        <begin position="80"/>
        <end position="120"/>
    </location>
</feature>
<sequence>MADGRSSAADATDLPDAHTPPSGHDDVISLTHGTAETILSEALHILSSQQGGLEASEEMQAIMKEWCQKQRPSVRIVVTPEGGPAQRGTACAACQTDPSPPSESRAPSPSPSPPQPTVRRPICASMVGSADDSHELSVVKALLMLKNLQPRGAPDGGGGDGSSGPTKPHGPVVAASGGGRSGGGVGLVKELITLQQKVKMLQESYRLLRADVLYLNFEMECVQQQVHEYQWQQNRLNKLAKVLN</sequence>
<name>A0A0G4G8E6_VITBC</name>
<dbReference type="Proteomes" id="UP000041254">
    <property type="component" value="Unassembled WGS sequence"/>
</dbReference>
<evidence type="ECO:0000256" key="1">
    <source>
        <dbReference type="SAM" id="MobiDB-lite"/>
    </source>
</evidence>
<evidence type="ECO:0000313" key="3">
    <source>
        <dbReference type="Proteomes" id="UP000041254"/>
    </source>
</evidence>
<dbReference type="InParanoid" id="A0A0G4G8E6"/>
<accession>A0A0G4G8E6</accession>
<evidence type="ECO:0000313" key="2">
    <source>
        <dbReference type="EMBL" id="CEM25105.1"/>
    </source>
</evidence>
<gene>
    <name evidence="2" type="ORF">Vbra_3280</name>
</gene>
<proteinExistence type="predicted"/>
<dbReference type="AlphaFoldDB" id="A0A0G4G8E6"/>
<dbReference type="VEuPathDB" id="CryptoDB:Vbra_3280"/>
<keyword evidence="3" id="KW-1185">Reference proteome</keyword>